<evidence type="ECO:0000256" key="2">
    <source>
        <dbReference type="ARBA" id="ARBA00001947"/>
    </source>
</evidence>
<evidence type="ECO:0000313" key="11">
    <source>
        <dbReference type="EMBL" id="CAH0417443.1"/>
    </source>
</evidence>
<protein>
    <recommendedName>
        <fullName evidence="4 8">Mannose-6-phosphate isomerase</fullName>
        <ecNumber evidence="4 8">5.3.1.8</ecNumber>
    </recommendedName>
</protein>
<dbReference type="SUPFAM" id="SSF51182">
    <property type="entry name" value="RmlC-like cupins"/>
    <property type="match status" value="1"/>
</dbReference>
<evidence type="ECO:0000256" key="5">
    <source>
        <dbReference type="ARBA" id="ARBA00022723"/>
    </source>
</evidence>
<keyword evidence="7 8" id="KW-0413">Isomerase</keyword>
<dbReference type="InterPro" id="IPR014710">
    <property type="entry name" value="RmlC-like_jellyroll"/>
</dbReference>
<dbReference type="InterPro" id="IPR014628">
    <property type="entry name" value="Man6P_isomerase_Firm_short"/>
</dbReference>
<comment type="cofactor">
    <cofactor evidence="2 8">
        <name>Zn(2+)</name>
        <dbReference type="ChEBI" id="CHEBI:29105"/>
    </cofactor>
</comment>
<dbReference type="InterPro" id="IPR049071">
    <property type="entry name" value="MPI_cupin_dom"/>
</dbReference>
<sequence length="319" mass="35749">MSEPLFLIPQLHDKIWGGTTLGEFFNFQLASDHVGEAWIISAHPNGVDTVTGGTYDKRTLADLWANNKELFGNATAEKFPLLVKFLDAKEDLSIQVHPDDEYAKAHANELGKTECWYILDAKPGAKIYYGHNAQTPLELETMINNQDWEHLLRQVEVKPGEFYYIPSGTVHALGAGVLALEVQQSSDTTYRIYDFDRVDKTTGKLRELHLADAIKVINVPSKERAVQPTTEIHEANIETRLADEKYFKVIKWDIKQQPQIFTQTHDKYTLAVVIAGAGTLTVEGQVYQLSKGQGLILPSNVTTWTIDGEITVVLSQPNN</sequence>
<dbReference type="Pfam" id="PF20511">
    <property type="entry name" value="PMI_typeI_cat"/>
    <property type="match status" value="1"/>
</dbReference>
<comment type="catalytic activity">
    <reaction evidence="1 8">
        <text>D-mannose 6-phosphate = D-fructose 6-phosphate</text>
        <dbReference type="Rhea" id="RHEA:12356"/>
        <dbReference type="ChEBI" id="CHEBI:58735"/>
        <dbReference type="ChEBI" id="CHEBI:61527"/>
        <dbReference type="EC" id="5.3.1.8"/>
    </reaction>
</comment>
<dbReference type="EC" id="5.3.1.8" evidence="4 8"/>
<evidence type="ECO:0000259" key="9">
    <source>
        <dbReference type="Pfam" id="PF20511"/>
    </source>
</evidence>
<organism evidence="11 12">
    <name type="scientific">Periweissella fabaria</name>
    <dbReference type="NCBI Taxonomy" id="546157"/>
    <lineage>
        <taxon>Bacteria</taxon>
        <taxon>Bacillati</taxon>
        <taxon>Bacillota</taxon>
        <taxon>Bacilli</taxon>
        <taxon>Lactobacillales</taxon>
        <taxon>Lactobacillaceae</taxon>
        <taxon>Periweissella</taxon>
    </lineage>
</organism>
<proteinExistence type="inferred from homology"/>
<dbReference type="NCBIfam" id="TIGR00218">
    <property type="entry name" value="manA"/>
    <property type="match status" value="1"/>
</dbReference>
<dbReference type="Pfam" id="PF21621">
    <property type="entry name" value="MPI_cupin_dom"/>
    <property type="match status" value="1"/>
</dbReference>
<dbReference type="Proteomes" id="UP000789707">
    <property type="component" value="Unassembled WGS sequence"/>
</dbReference>
<dbReference type="EMBL" id="CAKKNS010000009">
    <property type="protein sequence ID" value="CAH0417443.1"/>
    <property type="molecule type" value="Genomic_DNA"/>
</dbReference>
<evidence type="ECO:0000256" key="6">
    <source>
        <dbReference type="ARBA" id="ARBA00022833"/>
    </source>
</evidence>
<dbReference type="PIRSF" id="PIRSF036894">
    <property type="entry name" value="PMI_Firm_short"/>
    <property type="match status" value="1"/>
</dbReference>
<dbReference type="CDD" id="cd07010">
    <property type="entry name" value="cupin_PMI_type_I_N_bac"/>
    <property type="match status" value="1"/>
</dbReference>
<keyword evidence="12" id="KW-1185">Reference proteome</keyword>
<evidence type="ECO:0000259" key="10">
    <source>
        <dbReference type="Pfam" id="PF21621"/>
    </source>
</evidence>
<evidence type="ECO:0000256" key="1">
    <source>
        <dbReference type="ARBA" id="ARBA00000757"/>
    </source>
</evidence>
<dbReference type="InterPro" id="IPR011051">
    <property type="entry name" value="RmlC_Cupin_sf"/>
</dbReference>
<reference evidence="11 12" key="1">
    <citation type="submission" date="2021-11" db="EMBL/GenBank/DDBJ databases">
        <authorList>
            <person name="Depoorter E."/>
        </authorList>
    </citation>
    <scope>NUCLEOTIDE SEQUENCE [LARGE SCALE GENOMIC DNA]</scope>
    <source>
        <strain evidence="11 12">LMG 24289</strain>
    </source>
</reference>
<feature type="domain" description="Phosphomannose isomerase type I catalytic" evidence="9">
    <location>
        <begin position="6"/>
        <end position="106"/>
    </location>
</feature>
<evidence type="ECO:0000256" key="7">
    <source>
        <dbReference type="ARBA" id="ARBA00023235"/>
    </source>
</evidence>
<dbReference type="InterPro" id="IPR001250">
    <property type="entry name" value="Man6P_Isoase-1"/>
</dbReference>
<name>A0ABM8Z9Q2_9LACO</name>
<dbReference type="PANTHER" id="PTHR42742">
    <property type="entry name" value="TRANSCRIPTIONAL REPRESSOR MPRA"/>
    <property type="match status" value="1"/>
</dbReference>
<dbReference type="InterPro" id="IPR046457">
    <property type="entry name" value="PMI_typeI_cat"/>
</dbReference>
<comment type="caution">
    <text evidence="11">The sequence shown here is derived from an EMBL/GenBank/DDBJ whole genome shotgun (WGS) entry which is preliminary data.</text>
</comment>
<dbReference type="InterPro" id="IPR051804">
    <property type="entry name" value="Carb_Metab_Reg_Kinase/Isom"/>
</dbReference>
<dbReference type="RefSeq" id="WP_230097465.1">
    <property type="nucleotide sequence ID" value="NZ_CAKKNS010000009.1"/>
</dbReference>
<dbReference type="Gene3D" id="2.60.120.10">
    <property type="entry name" value="Jelly Rolls"/>
    <property type="match status" value="2"/>
</dbReference>
<comment type="similarity">
    <text evidence="3 8">Belongs to the mannose-6-phosphate isomerase type 1 family.</text>
</comment>
<keyword evidence="6 8" id="KW-0862">Zinc</keyword>
<evidence type="ECO:0000256" key="8">
    <source>
        <dbReference type="PIRNR" id="PIRNR036894"/>
    </source>
</evidence>
<accession>A0ABM8Z9Q2</accession>
<keyword evidence="5 8" id="KW-0479">Metal-binding</keyword>
<evidence type="ECO:0000256" key="3">
    <source>
        <dbReference type="ARBA" id="ARBA00010772"/>
    </source>
</evidence>
<gene>
    <name evidence="11" type="primary">yvyI</name>
    <name evidence="11" type="ORF">WFA24289_01784</name>
</gene>
<dbReference type="GO" id="GO:0004476">
    <property type="term" value="F:mannose-6-phosphate isomerase activity"/>
    <property type="evidence" value="ECO:0007669"/>
    <property type="project" value="UniProtKB-EC"/>
</dbReference>
<dbReference type="PANTHER" id="PTHR42742:SF3">
    <property type="entry name" value="FRUCTOKINASE"/>
    <property type="match status" value="1"/>
</dbReference>
<feature type="domain" description="Mannose-6-phosphate isomerase cupin" evidence="10">
    <location>
        <begin position="239"/>
        <end position="316"/>
    </location>
</feature>
<evidence type="ECO:0000256" key="4">
    <source>
        <dbReference type="ARBA" id="ARBA00011956"/>
    </source>
</evidence>
<evidence type="ECO:0000313" key="12">
    <source>
        <dbReference type="Proteomes" id="UP000789707"/>
    </source>
</evidence>